<dbReference type="GO" id="GO:0004477">
    <property type="term" value="F:methenyltetrahydrofolate cyclohydrolase activity"/>
    <property type="evidence" value="ECO:0007669"/>
    <property type="project" value="UniProtKB-UniRule"/>
</dbReference>
<dbReference type="CDD" id="cd01080">
    <property type="entry name" value="NAD_bind_m-THF_DH_Cyclohyd"/>
    <property type="match status" value="1"/>
</dbReference>
<dbReference type="EC" id="1.5.1.5" evidence="12"/>
<keyword evidence="10 12" id="KW-0486">Methionine biosynthesis</keyword>
<comment type="similarity">
    <text evidence="12">Belongs to the tetrahydrofolate dehydrogenase/cyclohydrolase family.</text>
</comment>
<keyword evidence="4 12" id="KW-0028">Amino-acid biosynthesis</keyword>
<dbReference type="InterPro" id="IPR020630">
    <property type="entry name" value="THF_DH/CycHdrlase_cat_dom"/>
</dbReference>
<keyword evidence="5 12" id="KW-0658">Purine biosynthesis</keyword>
<dbReference type="GO" id="GO:0035999">
    <property type="term" value="P:tetrahydrofolate interconversion"/>
    <property type="evidence" value="ECO:0007669"/>
    <property type="project" value="UniProtKB-UniRule"/>
</dbReference>
<dbReference type="NCBIfam" id="NF008058">
    <property type="entry name" value="PRK10792.1"/>
    <property type="match status" value="1"/>
</dbReference>
<dbReference type="RefSeq" id="WP_126322975.1">
    <property type="nucleotide sequence ID" value="NZ_AP018005.1"/>
</dbReference>
<evidence type="ECO:0000259" key="13">
    <source>
        <dbReference type="Pfam" id="PF00763"/>
    </source>
</evidence>
<evidence type="ECO:0000256" key="8">
    <source>
        <dbReference type="ARBA" id="ARBA00023002"/>
    </source>
</evidence>
<keyword evidence="8 12" id="KW-0560">Oxidoreductase</keyword>
<evidence type="ECO:0000256" key="5">
    <source>
        <dbReference type="ARBA" id="ARBA00022755"/>
    </source>
</evidence>
<dbReference type="PANTHER" id="PTHR48099:SF5">
    <property type="entry name" value="C-1-TETRAHYDROFOLATE SYNTHASE, CYTOPLASMIC"/>
    <property type="match status" value="1"/>
</dbReference>
<feature type="binding site" evidence="12">
    <location>
        <begin position="166"/>
        <end position="168"/>
    </location>
    <ligand>
        <name>NADP(+)</name>
        <dbReference type="ChEBI" id="CHEBI:58349"/>
    </ligand>
</feature>
<dbReference type="SUPFAM" id="SSF51735">
    <property type="entry name" value="NAD(P)-binding Rossmann-fold domains"/>
    <property type="match status" value="1"/>
</dbReference>
<evidence type="ECO:0000256" key="1">
    <source>
        <dbReference type="ARBA" id="ARBA00004777"/>
    </source>
</evidence>
<dbReference type="Proteomes" id="UP000282483">
    <property type="component" value="Chromosome"/>
</dbReference>
<comment type="pathway">
    <text evidence="1 12">One-carbon metabolism; tetrahydrofolate interconversion.</text>
</comment>
<comment type="catalytic activity">
    <reaction evidence="12">
        <text>(6R)-5,10-methenyltetrahydrofolate + H2O = (6R)-10-formyltetrahydrofolate + H(+)</text>
        <dbReference type="Rhea" id="RHEA:23700"/>
        <dbReference type="ChEBI" id="CHEBI:15377"/>
        <dbReference type="ChEBI" id="CHEBI:15378"/>
        <dbReference type="ChEBI" id="CHEBI:57455"/>
        <dbReference type="ChEBI" id="CHEBI:195366"/>
        <dbReference type="EC" id="3.5.4.9"/>
    </reaction>
</comment>
<dbReference type="PRINTS" id="PR00085">
    <property type="entry name" value="THFDHDRGNASE"/>
</dbReference>
<evidence type="ECO:0000259" key="14">
    <source>
        <dbReference type="Pfam" id="PF02882"/>
    </source>
</evidence>
<dbReference type="EC" id="3.5.4.9" evidence="12"/>
<gene>
    <name evidence="12 15" type="primary">folD</name>
    <name evidence="15" type="ORF">RVIR1_10530</name>
</gene>
<evidence type="ECO:0000256" key="2">
    <source>
        <dbReference type="ARBA" id="ARBA00011738"/>
    </source>
</evidence>
<keyword evidence="7 12" id="KW-0521">NADP</keyword>
<dbReference type="InterPro" id="IPR000672">
    <property type="entry name" value="THF_DH/CycHdrlase"/>
</dbReference>
<dbReference type="InterPro" id="IPR020867">
    <property type="entry name" value="THF_DH/CycHdrlase_CS"/>
</dbReference>
<evidence type="ECO:0000256" key="9">
    <source>
        <dbReference type="ARBA" id="ARBA00023102"/>
    </source>
</evidence>
<feature type="domain" description="Tetrahydrofolate dehydrogenase/cyclohydrolase catalytic" evidence="13">
    <location>
        <begin position="6"/>
        <end position="121"/>
    </location>
</feature>
<dbReference type="KEGG" id="rvi:RVIR1_10530"/>
<dbReference type="InterPro" id="IPR046346">
    <property type="entry name" value="Aminoacid_DH-like_N_sf"/>
</dbReference>
<dbReference type="Gene3D" id="3.40.50.10860">
    <property type="entry name" value="Leucine Dehydrogenase, chain A, domain 1"/>
    <property type="match status" value="1"/>
</dbReference>
<dbReference type="AlphaFoldDB" id="A0A2Z5UWV6"/>
<protein>
    <recommendedName>
        <fullName evidence="12">Bifunctional protein FolD</fullName>
    </recommendedName>
    <domain>
        <recommendedName>
            <fullName evidence="12">Methylenetetrahydrofolate dehydrogenase</fullName>
            <ecNumber evidence="12">1.5.1.5</ecNumber>
        </recommendedName>
    </domain>
    <domain>
        <recommendedName>
            <fullName evidence="12">Methenyltetrahydrofolate cyclohydrolase</fullName>
            <ecNumber evidence="12">3.5.4.9</ecNumber>
        </recommendedName>
    </domain>
</protein>
<organism evidence="15 16">
    <name type="scientific">Candidatus Rickettsiella viridis</name>
    <dbReference type="NCBI Taxonomy" id="676208"/>
    <lineage>
        <taxon>Bacteria</taxon>
        <taxon>Pseudomonadati</taxon>
        <taxon>Pseudomonadota</taxon>
        <taxon>Gammaproteobacteria</taxon>
        <taxon>Legionellales</taxon>
        <taxon>Coxiellaceae</taxon>
        <taxon>Rickettsiella</taxon>
    </lineage>
</organism>
<dbReference type="HAMAP" id="MF_01576">
    <property type="entry name" value="THF_DHG_CYH"/>
    <property type="match status" value="1"/>
</dbReference>
<evidence type="ECO:0000256" key="10">
    <source>
        <dbReference type="ARBA" id="ARBA00023167"/>
    </source>
</evidence>
<dbReference type="NCBIfam" id="NF010783">
    <property type="entry name" value="PRK14186.1"/>
    <property type="match status" value="1"/>
</dbReference>
<dbReference type="FunFam" id="3.40.50.720:FF:000006">
    <property type="entry name" value="Bifunctional protein FolD"/>
    <property type="match status" value="1"/>
</dbReference>
<comment type="subunit">
    <text evidence="2 12">Homodimer.</text>
</comment>
<feature type="domain" description="Tetrahydrofolate dehydrogenase/cyclohydrolase NAD(P)-binding" evidence="14">
    <location>
        <begin position="140"/>
        <end position="281"/>
    </location>
</feature>
<feature type="binding site" evidence="12">
    <location>
        <position position="232"/>
    </location>
    <ligand>
        <name>NADP(+)</name>
        <dbReference type="ChEBI" id="CHEBI:58349"/>
    </ligand>
</feature>
<dbReference type="Pfam" id="PF00763">
    <property type="entry name" value="THF_DHG_CYH"/>
    <property type="match status" value="1"/>
</dbReference>
<evidence type="ECO:0000256" key="7">
    <source>
        <dbReference type="ARBA" id="ARBA00022857"/>
    </source>
</evidence>
<proteinExistence type="inferred from homology"/>
<name>A0A2Z5UWV6_9COXI</name>
<dbReference type="InterPro" id="IPR036291">
    <property type="entry name" value="NAD(P)-bd_dom_sf"/>
</dbReference>
<keyword evidence="9 12" id="KW-0368">Histidine biosynthesis</keyword>
<dbReference type="InterPro" id="IPR020631">
    <property type="entry name" value="THF_DH/CycHdrlase_NAD-bd_dom"/>
</dbReference>
<dbReference type="SUPFAM" id="SSF53223">
    <property type="entry name" value="Aminoacid dehydrogenase-like, N-terminal domain"/>
    <property type="match status" value="1"/>
</dbReference>
<comment type="caution">
    <text evidence="12">Lacks conserved residue(s) required for the propagation of feature annotation.</text>
</comment>
<dbReference type="Gene3D" id="3.40.50.720">
    <property type="entry name" value="NAD(P)-binding Rossmann-like Domain"/>
    <property type="match status" value="1"/>
</dbReference>
<evidence type="ECO:0000313" key="15">
    <source>
        <dbReference type="EMBL" id="BBB15523.1"/>
    </source>
</evidence>
<dbReference type="EMBL" id="AP018005">
    <property type="protein sequence ID" value="BBB15523.1"/>
    <property type="molecule type" value="Genomic_DNA"/>
</dbReference>
<evidence type="ECO:0000256" key="6">
    <source>
        <dbReference type="ARBA" id="ARBA00022801"/>
    </source>
</evidence>
<keyword evidence="6 12" id="KW-0378">Hydrolase</keyword>
<dbReference type="UniPathway" id="UPA00193"/>
<dbReference type="PROSITE" id="PS00767">
    <property type="entry name" value="THF_DHG_CYH_2"/>
    <property type="match status" value="1"/>
</dbReference>
<keyword evidence="3 12" id="KW-0554">One-carbon metabolism</keyword>
<evidence type="ECO:0000256" key="4">
    <source>
        <dbReference type="ARBA" id="ARBA00022605"/>
    </source>
</evidence>
<dbReference type="PROSITE" id="PS00766">
    <property type="entry name" value="THF_DHG_CYH_1"/>
    <property type="match status" value="1"/>
</dbReference>
<evidence type="ECO:0000256" key="12">
    <source>
        <dbReference type="HAMAP-Rule" id="MF_01576"/>
    </source>
</evidence>
<dbReference type="GO" id="GO:0006164">
    <property type="term" value="P:purine nucleotide biosynthetic process"/>
    <property type="evidence" value="ECO:0007669"/>
    <property type="project" value="UniProtKB-KW"/>
</dbReference>
<dbReference type="OrthoDB" id="9803580at2"/>
<dbReference type="PANTHER" id="PTHR48099">
    <property type="entry name" value="C-1-TETRAHYDROFOLATE SYNTHASE, CYTOPLASMIC-RELATED"/>
    <property type="match status" value="1"/>
</dbReference>
<dbReference type="FunFam" id="3.40.50.10860:FF:000005">
    <property type="entry name" value="C-1-tetrahydrofolate synthase, cytoplasmic, putative"/>
    <property type="match status" value="1"/>
</dbReference>
<comment type="function">
    <text evidence="12">Catalyzes the oxidation of 5,10-methylenetetrahydrofolate to 5,10-methenyltetrahydrofolate and then the hydrolysis of 5,10-methenyltetrahydrofolate to 10-formyltetrahydrofolate.</text>
</comment>
<sequence>MTAKIIDGKAIAQKIRENLKDAIQRRLSQGQSAPGLAVILVGDDPASQIYVRNKREACSECGIKSVAYDLPQDIPEEKLLSLITQLNSDASIHGILIQLPLPNHIRTPLILDSIDPKKDVDGFHPTNLGLLAQGRSYLRPCTPYGVMRLLEHEKIMLCGLNAVVIGTSNIVGKPMALELVNAKCTVTLCHKETRDLKQAIKQADLLVSAIGKAGVINSEWIKPGAIVIDIGITRSPNGKLHGDIEFETAKQSAAYITPVPGGVGPMTVAMLLSNTLFAAKHMPLYCAQYKISRH</sequence>
<dbReference type="Pfam" id="PF02882">
    <property type="entry name" value="THF_DHG_CYH_C"/>
    <property type="match status" value="1"/>
</dbReference>
<keyword evidence="11 12" id="KW-0511">Multifunctional enzyme</keyword>
<evidence type="ECO:0000256" key="11">
    <source>
        <dbReference type="ARBA" id="ARBA00023268"/>
    </source>
</evidence>
<accession>A0A2Z5UWV6</accession>
<evidence type="ECO:0000313" key="16">
    <source>
        <dbReference type="Proteomes" id="UP000282483"/>
    </source>
</evidence>
<reference evidence="15 16" key="1">
    <citation type="submission" date="2017-03" db="EMBL/GenBank/DDBJ databases">
        <title>The genome sequence of Candidatus Rickettsiella viridis.</title>
        <authorList>
            <person name="Nikoh N."/>
            <person name="Tsuchida T."/>
            <person name="Yamaguchi K."/>
            <person name="Maeda T."/>
            <person name="Shigenobu S."/>
            <person name="Fukatsu T."/>
        </authorList>
    </citation>
    <scope>NUCLEOTIDE SEQUENCE [LARGE SCALE GENOMIC DNA]</scope>
    <source>
        <strain evidence="15 16">Ap-RA04</strain>
    </source>
</reference>
<dbReference type="GO" id="GO:0000105">
    <property type="term" value="P:L-histidine biosynthetic process"/>
    <property type="evidence" value="ECO:0007669"/>
    <property type="project" value="UniProtKB-KW"/>
</dbReference>
<dbReference type="GO" id="GO:0005829">
    <property type="term" value="C:cytosol"/>
    <property type="evidence" value="ECO:0007669"/>
    <property type="project" value="TreeGrafter"/>
</dbReference>
<keyword evidence="16" id="KW-1185">Reference proteome</keyword>
<dbReference type="GO" id="GO:0004488">
    <property type="term" value="F:methylenetetrahydrofolate dehydrogenase (NADP+) activity"/>
    <property type="evidence" value="ECO:0007669"/>
    <property type="project" value="UniProtKB-UniRule"/>
</dbReference>
<evidence type="ECO:0000256" key="3">
    <source>
        <dbReference type="ARBA" id="ARBA00022563"/>
    </source>
</evidence>
<comment type="catalytic activity">
    <reaction evidence="12">
        <text>(6R)-5,10-methylene-5,6,7,8-tetrahydrofolate + NADP(+) = (6R)-5,10-methenyltetrahydrofolate + NADPH</text>
        <dbReference type="Rhea" id="RHEA:22812"/>
        <dbReference type="ChEBI" id="CHEBI:15636"/>
        <dbReference type="ChEBI" id="CHEBI:57455"/>
        <dbReference type="ChEBI" id="CHEBI:57783"/>
        <dbReference type="ChEBI" id="CHEBI:58349"/>
        <dbReference type="EC" id="1.5.1.5"/>
    </reaction>
</comment>
<dbReference type="GO" id="GO:0009086">
    <property type="term" value="P:methionine biosynthetic process"/>
    <property type="evidence" value="ECO:0007669"/>
    <property type="project" value="UniProtKB-KW"/>
</dbReference>